<evidence type="ECO:0000256" key="3">
    <source>
        <dbReference type="ARBA" id="ARBA00022679"/>
    </source>
</evidence>
<dbReference type="SMART" id="SM00220">
    <property type="entry name" value="S_TKc"/>
    <property type="match status" value="1"/>
</dbReference>
<evidence type="ECO:0000256" key="2">
    <source>
        <dbReference type="ARBA" id="ARBA00022527"/>
    </source>
</evidence>
<dbReference type="FunFam" id="3.30.200.20:FF:000035">
    <property type="entry name" value="Serine/threonine protein kinase Stk1"/>
    <property type="match status" value="1"/>
</dbReference>
<dbReference type="PANTHER" id="PTHR43289:SF6">
    <property type="entry name" value="SERINE_THREONINE-PROTEIN KINASE NEKL-3"/>
    <property type="match status" value="1"/>
</dbReference>
<evidence type="ECO:0000313" key="12">
    <source>
        <dbReference type="EMBL" id="GGL79534.1"/>
    </source>
</evidence>
<dbReference type="PROSITE" id="PS50011">
    <property type="entry name" value="PROTEIN_KINASE_DOM"/>
    <property type="match status" value="1"/>
</dbReference>
<keyword evidence="2" id="KW-0723">Serine/threonine-protein kinase</keyword>
<keyword evidence="4" id="KW-0677">Repeat</keyword>
<dbReference type="InterPro" id="IPR005543">
    <property type="entry name" value="PASTA_dom"/>
</dbReference>
<dbReference type="CDD" id="cd06577">
    <property type="entry name" value="PASTA_pknB"/>
    <property type="match status" value="1"/>
</dbReference>
<dbReference type="InterPro" id="IPR011009">
    <property type="entry name" value="Kinase-like_dom_sf"/>
</dbReference>
<keyword evidence="3 13" id="KW-0808">Transferase</keyword>
<comment type="caution">
    <text evidence="13">The sequence shown here is derived from an EMBL/GenBank/DDBJ whole genome shotgun (WGS) entry which is preliminary data.</text>
</comment>
<evidence type="ECO:0000256" key="7">
    <source>
        <dbReference type="ARBA" id="ARBA00022840"/>
    </source>
</evidence>
<evidence type="ECO:0000313" key="13">
    <source>
        <dbReference type="EMBL" id="NIH68201.1"/>
    </source>
</evidence>
<feature type="compositionally biased region" description="Basic and acidic residues" evidence="10">
    <location>
        <begin position="487"/>
        <end position="510"/>
    </location>
</feature>
<evidence type="ECO:0000256" key="5">
    <source>
        <dbReference type="ARBA" id="ARBA00022741"/>
    </source>
</evidence>
<evidence type="ECO:0000256" key="9">
    <source>
        <dbReference type="ARBA" id="ARBA00048679"/>
    </source>
</evidence>
<dbReference type="InterPro" id="IPR008271">
    <property type="entry name" value="Ser/Thr_kinase_AS"/>
</dbReference>
<dbReference type="EMBL" id="BMMI01000008">
    <property type="protein sequence ID" value="GGL79534.1"/>
    <property type="molecule type" value="Genomic_DNA"/>
</dbReference>
<evidence type="ECO:0000256" key="6">
    <source>
        <dbReference type="ARBA" id="ARBA00022777"/>
    </source>
</evidence>
<dbReference type="Proteomes" id="UP000648663">
    <property type="component" value="Unassembled WGS sequence"/>
</dbReference>
<evidence type="ECO:0000313" key="15">
    <source>
        <dbReference type="Proteomes" id="UP000648663"/>
    </source>
</evidence>
<dbReference type="InterPro" id="IPR000719">
    <property type="entry name" value="Prot_kinase_dom"/>
</dbReference>
<keyword evidence="15" id="KW-1185">Reference proteome</keyword>
<evidence type="ECO:0000256" key="1">
    <source>
        <dbReference type="ARBA" id="ARBA00012513"/>
    </source>
</evidence>
<evidence type="ECO:0000259" key="11">
    <source>
        <dbReference type="PROSITE" id="PS50011"/>
    </source>
</evidence>
<evidence type="ECO:0000256" key="4">
    <source>
        <dbReference type="ARBA" id="ARBA00022737"/>
    </source>
</evidence>
<dbReference type="GO" id="GO:0005524">
    <property type="term" value="F:ATP binding"/>
    <property type="evidence" value="ECO:0007669"/>
    <property type="project" value="UniProtKB-KW"/>
</dbReference>
<dbReference type="Proteomes" id="UP000552836">
    <property type="component" value="Unassembled WGS sequence"/>
</dbReference>
<dbReference type="PANTHER" id="PTHR43289">
    <property type="entry name" value="MITOGEN-ACTIVATED PROTEIN KINASE KINASE KINASE 20-RELATED"/>
    <property type="match status" value="1"/>
</dbReference>
<dbReference type="FunFam" id="1.10.510.10:FF:000021">
    <property type="entry name" value="Serine/threonine protein kinase"/>
    <property type="match status" value="1"/>
</dbReference>
<dbReference type="PROSITE" id="PS00108">
    <property type="entry name" value="PROTEIN_KINASE_ST"/>
    <property type="match status" value="1"/>
</dbReference>
<reference evidence="13 14" key="3">
    <citation type="submission" date="2020-02" db="EMBL/GenBank/DDBJ databases">
        <title>Sequencing the genomes of 1000 actinobacteria strains.</title>
        <authorList>
            <person name="Klenk H.-P."/>
        </authorList>
    </citation>
    <scope>NUCLEOTIDE SEQUENCE [LARGE SCALE GENOMIC DNA]</scope>
    <source>
        <strain evidence="13 14">DSM 45201</strain>
    </source>
</reference>
<dbReference type="GO" id="GO:0004674">
    <property type="term" value="F:protein serine/threonine kinase activity"/>
    <property type="evidence" value="ECO:0007669"/>
    <property type="project" value="UniProtKB-KW"/>
</dbReference>
<organism evidence="13 14">
    <name type="scientific">Modestobacter marinus</name>
    <dbReference type="NCBI Taxonomy" id="477641"/>
    <lineage>
        <taxon>Bacteria</taxon>
        <taxon>Bacillati</taxon>
        <taxon>Actinomycetota</taxon>
        <taxon>Actinomycetes</taxon>
        <taxon>Geodermatophilales</taxon>
        <taxon>Geodermatophilaceae</taxon>
        <taxon>Modestobacter</taxon>
    </lineage>
</organism>
<feature type="region of interest" description="Disordered" evidence="10">
    <location>
        <begin position="365"/>
        <end position="385"/>
    </location>
</feature>
<dbReference type="Gene3D" id="3.30.200.20">
    <property type="entry name" value="Phosphorylase Kinase, domain 1"/>
    <property type="match status" value="1"/>
</dbReference>
<evidence type="ECO:0000256" key="8">
    <source>
        <dbReference type="ARBA" id="ARBA00047899"/>
    </source>
</evidence>
<feature type="compositionally biased region" description="Low complexity" evidence="10">
    <location>
        <begin position="368"/>
        <end position="379"/>
    </location>
</feature>
<evidence type="ECO:0000313" key="14">
    <source>
        <dbReference type="Proteomes" id="UP000552836"/>
    </source>
</evidence>
<evidence type="ECO:0000256" key="10">
    <source>
        <dbReference type="SAM" id="MobiDB-lite"/>
    </source>
</evidence>
<proteinExistence type="predicted"/>
<keyword evidence="6 13" id="KW-0418">Kinase</keyword>
<dbReference type="CDD" id="cd14014">
    <property type="entry name" value="STKc_PknB_like"/>
    <property type="match status" value="1"/>
</dbReference>
<keyword evidence="7" id="KW-0067">ATP-binding</keyword>
<sequence length="510" mass="53699">MHPTGQLLGGRYELSTLIASGGMGQVWRARDTVLGRDVAVKVLRSEYTANATFLARFRAEAQHSAGLVHPHIATLFDYGEVLPDVSTRGEHLAYLVMELVRGESLAALLRREGRLSPERTLQVLRQCAAGLAAAHAADVVHRDVKPGNVLLADDGGAKLTDFGVAVSATSVPLTVTGEVVGTAHYLSPEQATGARATPASDVYALGLVGYECLSGRRGFDGGDAVEVALRRIREVPPPLPDDVPAPVRRLIEGAIAKDPAERFADGAAFRAAIDDVLAGRPVGGPDDGPRTAVMPALRTAERPAVRTPTPLPPFPATQAYTLAPDEDEPEEERRPRWPFLVATLLAFLVAMGSTFGLLQLATGGEDQPAATRPTPAATEPAPPSTPVVQLVSLSTVDYVGRPVAEVQAELVERGLVATLRPLQTGDVADGSVIALDPVGQVLPGAAVTITHAVAPPPPPPPAPEPAPAPAPAPTPTAEPAPAEDAQLDEKAIEEAVERWRERRRDRRGDD</sequence>
<protein>
    <recommendedName>
        <fullName evidence="1">non-specific serine/threonine protein kinase</fullName>
        <ecNumber evidence="1">2.7.11.1</ecNumber>
    </recommendedName>
</protein>
<dbReference type="GO" id="GO:0045717">
    <property type="term" value="P:negative regulation of fatty acid biosynthetic process"/>
    <property type="evidence" value="ECO:0007669"/>
    <property type="project" value="UniProtKB-ARBA"/>
</dbReference>
<dbReference type="EC" id="2.7.11.1" evidence="1"/>
<keyword evidence="5" id="KW-0547">Nucleotide-binding</keyword>
<dbReference type="Gene3D" id="1.10.510.10">
    <property type="entry name" value="Transferase(Phosphotransferase) domain 1"/>
    <property type="match status" value="1"/>
</dbReference>
<reference evidence="12" key="4">
    <citation type="submission" date="2024-05" db="EMBL/GenBank/DDBJ databases">
        <authorList>
            <person name="Sun Q."/>
            <person name="Zhou Y."/>
        </authorList>
    </citation>
    <scope>NUCLEOTIDE SEQUENCE</scope>
    <source>
        <strain evidence="12">CGMCC 4.5581</strain>
    </source>
</reference>
<reference evidence="12" key="1">
    <citation type="journal article" date="2014" name="Int. J. Syst. Evol. Microbiol.">
        <title>Complete genome of a new Firmicutes species belonging to the dominant human colonic microbiota ('Ruminococcus bicirculans') reveals two chromosomes and a selective capacity to utilize plant glucans.</title>
        <authorList>
            <consortium name="NISC Comparative Sequencing Program"/>
            <person name="Wegmann U."/>
            <person name="Louis P."/>
            <person name="Goesmann A."/>
            <person name="Henrissat B."/>
            <person name="Duncan S.H."/>
            <person name="Flint H.J."/>
        </authorList>
    </citation>
    <scope>NUCLEOTIDE SEQUENCE</scope>
    <source>
        <strain evidence="12">CGMCC 4.5581</strain>
    </source>
</reference>
<feature type="region of interest" description="Disordered" evidence="10">
    <location>
        <begin position="304"/>
        <end position="333"/>
    </location>
</feature>
<dbReference type="AlphaFoldDB" id="A0A846LLE9"/>
<dbReference type="EMBL" id="JAAMPA010000001">
    <property type="protein sequence ID" value="NIH68201.1"/>
    <property type="molecule type" value="Genomic_DNA"/>
</dbReference>
<name>A0A846LLE9_9ACTN</name>
<reference evidence="15" key="2">
    <citation type="journal article" date="2019" name="Int. J. Syst. Evol. Microbiol.">
        <title>The Global Catalogue of Microorganisms (GCM) 10K type strain sequencing project: providing services to taxonomists for standard genome sequencing and annotation.</title>
        <authorList>
            <consortium name="The Broad Institute Genomics Platform"/>
            <consortium name="The Broad Institute Genome Sequencing Center for Infectious Disease"/>
            <person name="Wu L."/>
            <person name="Ma J."/>
        </authorList>
    </citation>
    <scope>NUCLEOTIDE SEQUENCE [LARGE SCALE GENOMIC DNA]</scope>
    <source>
        <strain evidence="15">CGMCC 4.5581</strain>
    </source>
</reference>
<gene>
    <name evidence="13" type="ORF">FB380_002647</name>
    <name evidence="12" type="ORF">GCM10011589_39700</name>
</gene>
<dbReference type="SUPFAM" id="SSF56112">
    <property type="entry name" value="Protein kinase-like (PK-like)"/>
    <property type="match status" value="1"/>
</dbReference>
<comment type="catalytic activity">
    <reaction evidence="9">
        <text>L-seryl-[protein] + ATP = O-phospho-L-seryl-[protein] + ADP + H(+)</text>
        <dbReference type="Rhea" id="RHEA:17989"/>
        <dbReference type="Rhea" id="RHEA-COMP:9863"/>
        <dbReference type="Rhea" id="RHEA-COMP:11604"/>
        <dbReference type="ChEBI" id="CHEBI:15378"/>
        <dbReference type="ChEBI" id="CHEBI:29999"/>
        <dbReference type="ChEBI" id="CHEBI:30616"/>
        <dbReference type="ChEBI" id="CHEBI:83421"/>
        <dbReference type="ChEBI" id="CHEBI:456216"/>
        <dbReference type="EC" id="2.7.11.1"/>
    </reaction>
</comment>
<accession>A0A846LLE9</accession>
<feature type="compositionally biased region" description="Pro residues" evidence="10">
    <location>
        <begin position="454"/>
        <end position="478"/>
    </location>
</feature>
<feature type="region of interest" description="Disordered" evidence="10">
    <location>
        <begin position="452"/>
        <end position="510"/>
    </location>
</feature>
<dbReference type="Pfam" id="PF00069">
    <property type="entry name" value="Pkinase"/>
    <property type="match status" value="1"/>
</dbReference>
<comment type="catalytic activity">
    <reaction evidence="8">
        <text>L-threonyl-[protein] + ATP = O-phospho-L-threonyl-[protein] + ADP + H(+)</text>
        <dbReference type="Rhea" id="RHEA:46608"/>
        <dbReference type="Rhea" id="RHEA-COMP:11060"/>
        <dbReference type="Rhea" id="RHEA-COMP:11605"/>
        <dbReference type="ChEBI" id="CHEBI:15378"/>
        <dbReference type="ChEBI" id="CHEBI:30013"/>
        <dbReference type="ChEBI" id="CHEBI:30616"/>
        <dbReference type="ChEBI" id="CHEBI:61977"/>
        <dbReference type="ChEBI" id="CHEBI:456216"/>
        <dbReference type="EC" id="2.7.11.1"/>
    </reaction>
</comment>
<feature type="domain" description="Protein kinase" evidence="11">
    <location>
        <begin position="12"/>
        <end position="277"/>
    </location>
</feature>
<dbReference type="RefSeq" id="WP_166755451.1">
    <property type="nucleotide sequence ID" value="NZ_BAABJU010000005.1"/>
</dbReference>